<keyword evidence="1" id="KW-0175">Coiled coil</keyword>
<feature type="coiled-coil region" evidence="1">
    <location>
        <begin position="66"/>
        <end position="153"/>
    </location>
</feature>
<evidence type="ECO:0000313" key="4">
    <source>
        <dbReference type="Proteomes" id="UP000242180"/>
    </source>
</evidence>
<protein>
    <submittedName>
        <fullName evidence="3">Uncharacterized protein</fullName>
    </submittedName>
</protein>
<dbReference type="OrthoDB" id="2439595at2759"/>
<proteinExistence type="predicted"/>
<feature type="region of interest" description="Disordered" evidence="2">
    <location>
        <begin position="1"/>
        <end position="48"/>
    </location>
</feature>
<organism evidence="3 4">
    <name type="scientific">Syncephalastrum racemosum</name>
    <name type="common">Filamentous fungus</name>
    <dbReference type="NCBI Taxonomy" id="13706"/>
    <lineage>
        <taxon>Eukaryota</taxon>
        <taxon>Fungi</taxon>
        <taxon>Fungi incertae sedis</taxon>
        <taxon>Mucoromycota</taxon>
        <taxon>Mucoromycotina</taxon>
        <taxon>Mucoromycetes</taxon>
        <taxon>Mucorales</taxon>
        <taxon>Syncephalastraceae</taxon>
        <taxon>Syncephalastrum</taxon>
    </lineage>
</organism>
<accession>A0A1X2H4W0</accession>
<gene>
    <name evidence="3" type="ORF">BCR43DRAFT_496935</name>
</gene>
<evidence type="ECO:0000256" key="1">
    <source>
        <dbReference type="SAM" id="Coils"/>
    </source>
</evidence>
<dbReference type="EMBL" id="MCGN01000009">
    <property type="protein sequence ID" value="ORY93439.1"/>
    <property type="molecule type" value="Genomic_DNA"/>
</dbReference>
<dbReference type="OMA" id="HICPSIN"/>
<reference evidence="3 4" key="1">
    <citation type="submission" date="2016-07" db="EMBL/GenBank/DDBJ databases">
        <title>Pervasive Adenine N6-methylation of Active Genes in Fungi.</title>
        <authorList>
            <consortium name="DOE Joint Genome Institute"/>
            <person name="Mondo S.J."/>
            <person name="Dannebaum R.O."/>
            <person name="Kuo R.C."/>
            <person name="Labutti K."/>
            <person name="Haridas S."/>
            <person name="Kuo A."/>
            <person name="Salamov A."/>
            <person name="Ahrendt S.R."/>
            <person name="Lipzen A."/>
            <person name="Sullivan W."/>
            <person name="Andreopoulos W.B."/>
            <person name="Clum A."/>
            <person name="Lindquist E."/>
            <person name="Daum C."/>
            <person name="Ramamoorthy G.K."/>
            <person name="Gryganskyi A."/>
            <person name="Culley D."/>
            <person name="Magnuson J.K."/>
            <person name="James T.Y."/>
            <person name="O'Malley M.A."/>
            <person name="Stajich J.E."/>
            <person name="Spatafora J.W."/>
            <person name="Visel A."/>
            <person name="Grigoriev I.V."/>
        </authorList>
    </citation>
    <scope>NUCLEOTIDE SEQUENCE [LARGE SCALE GENOMIC DNA]</scope>
    <source>
        <strain evidence="3 4">NRRL 2496</strain>
    </source>
</reference>
<sequence length="402" mass="45336">MSTKESEPSPSLDNTTDDMPPQIDDDVAMADGSRPSTSSRKSLDHHSLKRRIASWIPHESDTELYIRSLTESLQIHKEIVERIEHEKEKYIEAVEEERRKERAAAEEGRAELASHQERHEVLQANYQALLTELEKKRQEYQKMEANYYNHVRQIRATDDDLSTIQSETSHLFSQISNTCMGLRSKVDRAAGTAFVFKQWPERADSIRSRLLSEGEENLDTGYLGLFLEKYIVEVIVNGLLRQPMAPGLPINDAYQQIEAWIRQRNGDWATRLRQQISSLVVKQPDDSQPALEAAQAELVDRIYDQIAHICPSINAEAQRKKLANIVNRAAKLNLAIKGQELPVQIVDDIIEGETVFDESRMKAAGKGKSEGTVLLVITPSLSATDPADAEHGFLVSAKVLCV</sequence>
<dbReference type="InParanoid" id="A0A1X2H4W0"/>
<dbReference type="AlphaFoldDB" id="A0A1X2H4W0"/>
<evidence type="ECO:0000256" key="2">
    <source>
        <dbReference type="SAM" id="MobiDB-lite"/>
    </source>
</evidence>
<dbReference type="Proteomes" id="UP000242180">
    <property type="component" value="Unassembled WGS sequence"/>
</dbReference>
<evidence type="ECO:0000313" key="3">
    <source>
        <dbReference type="EMBL" id="ORY93439.1"/>
    </source>
</evidence>
<comment type="caution">
    <text evidence="3">The sequence shown here is derived from an EMBL/GenBank/DDBJ whole genome shotgun (WGS) entry which is preliminary data.</text>
</comment>
<name>A0A1X2H4W0_SYNRA</name>
<keyword evidence="4" id="KW-1185">Reference proteome</keyword>